<feature type="compositionally biased region" description="Low complexity" evidence="1">
    <location>
        <begin position="19"/>
        <end position="29"/>
    </location>
</feature>
<keyword evidence="2" id="KW-1133">Transmembrane helix</keyword>
<keyword evidence="2" id="KW-0812">Transmembrane</keyword>
<evidence type="ECO:0008006" key="5">
    <source>
        <dbReference type="Google" id="ProtNLM"/>
    </source>
</evidence>
<comment type="caution">
    <text evidence="3">The sequence shown here is derived from an EMBL/GenBank/DDBJ whole genome shotgun (WGS) entry which is preliminary data.</text>
</comment>
<evidence type="ECO:0000313" key="4">
    <source>
        <dbReference type="Proteomes" id="UP001501444"/>
    </source>
</evidence>
<sequence length="420" mass="43218">MDRHRQAGVVVASGGGTSRAGTRGYRARGGSLCHNRRVRRAHTAGRTSWQPALNGGLLAAVLVAVLARPADRPTAAPPQAAPPAPATVCTISDPRAVGLSGLLATPTGYLVQNGRTPAAPEPVGVFVLDHSCAVTDTIAYPHGAIDPEDLATGPDGTVWVADTGDTDVIHPHLRRDTVTLWRLSHHGAPPTPFPLRYPDGPHDAEALLFDAGNRPILVTKDATGRAGLYTTGAPLRRGPQPALLHRAGTFIPARTGTRNPFGSLGAELVTGAAVAPDRSWVTLRTYADAYTWHTSAGDLISAITTATPAITPLPDEPQGEAIAATTDSRALLTVSDQAGPTRLLRYTPAAPPTGAGEAGHGLAAAAAAGLFLIAIGLFGARLTRRRAPAPDPGPTGRHSQAVVDLATVKPPPTRSPGAGT</sequence>
<proteinExistence type="predicted"/>
<protein>
    <recommendedName>
        <fullName evidence="5">ScyD/ScyE family protein</fullName>
    </recommendedName>
</protein>
<dbReference type="Proteomes" id="UP001501444">
    <property type="component" value="Unassembled WGS sequence"/>
</dbReference>
<evidence type="ECO:0000313" key="3">
    <source>
        <dbReference type="EMBL" id="GAA2391664.1"/>
    </source>
</evidence>
<keyword evidence="4" id="KW-1185">Reference proteome</keyword>
<name>A0ABP5V4E5_9ACTN</name>
<feature type="region of interest" description="Disordered" evidence="1">
    <location>
        <begin position="386"/>
        <end position="420"/>
    </location>
</feature>
<keyword evidence="2" id="KW-0472">Membrane</keyword>
<reference evidence="4" key="1">
    <citation type="journal article" date="2019" name="Int. J. Syst. Evol. Microbiol.">
        <title>The Global Catalogue of Microorganisms (GCM) 10K type strain sequencing project: providing services to taxonomists for standard genome sequencing and annotation.</title>
        <authorList>
            <consortium name="The Broad Institute Genomics Platform"/>
            <consortium name="The Broad Institute Genome Sequencing Center for Infectious Disease"/>
            <person name="Wu L."/>
            <person name="Ma J."/>
        </authorList>
    </citation>
    <scope>NUCLEOTIDE SEQUENCE [LARGE SCALE GENOMIC DNA]</scope>
    <source>
        <strain evidence="4">JCM 3272</strain>
    </source>
</reference>
<evidence type="ECO:0000256" key="2">
    <source>
        <dbReference type="SAM" id="Phobius"/>
    </source>
</evidence>
<organism evidence="3 4">
    <name type="scientific">Dactylosporangium salmoneum</name>
    <dbReference type="NCBI Taxonomy" id="53361"/>
    <lineage>
        <taxon>Bacteria</taxon>
        <taxon>Bacillati</taxon>
        <taxon>Actinomycetota</taxon>
        <taxon>Actinomycetes</taxon>
        <taxon>Micromonosporales</taxon>
        <taxon>Micromonosporaceae</taxon>
        <taxon>Dactylosporangium</taxon>
    </lineage>
</organism>
<gene>
    <name evidence="3" type="ORF">GCM10010170_104140</name>
</gene>
<evidence type="ECO:0000256" key="1">
    <source>
        <dbReference type="SAM" id="MobiDB-lite"/>
    </source>
</evidence>
<accession>A0ABP5V4E5</accession>
<feature type="transmembrane region" description="Helical" evidence="2">
    <location>
        <begin position="361"/>
        <end position="380"/>
    </location>
</feature>
<dbReference type="EMBL" id="BAAARV010000124">
    <property type="protein sequence ID" value="GAA2391664.1"/>
    <property type="molecule type" value="Genomic_DNA"/>
</dbReference>
<feature type="region of interest" description="Disordered" evidence="1">
    <location>
        <begin position="1"/>
        <end position="29"/>
    </location>
</feature>
<dbReference type="SUPFAM" id="SSF50956">
    <property type="entry name" value="Thermostable phytase (3-phytase)"/>
    <property type="match status" value="1"/>
</dbReference>